<name>A0ABR0MRI9_GOSAR</name>
<evidence type="ECO:0000256" key="5">
    <source>
        <dbReference type="ARBA" id="ARBA00022958"/>
    </source>
</evidence>
<feature type="domain" description="Cation/H+ exchanger transmembrane" evidence="11">
    <location>
        <begin position="72"/>
        <end position="451"/>
    </location>
</feature>
<feature type="transmembrane region" description="Helical" evidence="10">
    <location>
        <begin position="369"/>
        <end position="392"/>
    </location>
</feature>
<feature type="domain" description="Cation/H(+) antiporter central" evidence="12">
    <location>
        <begin position="1283"/>
        <end position="1416"/>
    </location>
</feature>
<feature type="transmembrane region" description="Helical" evidence="10">
    <location>
        <begin position="928"/>
        <end position="950"/>
    </location>
</feature>
<feature type="transmembrane region" description="Helical" evidence="10">
    <location>
        <begin position="895"/>
        <end position="916"/>
    </location>
</feature>
<dbReference type="PANTHER" id="PTHR32468">
    <property type="entry name" value="CATION/H + ANTIPORTER"/>
    <property type="match status" value="1"/>
</dbReference>
<dbReference type="Pfam" id="PF23259">
    <property type="entry name" value="CHX17_C"/>
    <property type="match status" value="2"/>
</dbReference>
<dbReference type="Pfam" id="PF23256">
    <property type="entry name" value="CHX17_2nd"/>
    <property type="match status" value="2"/>
</dbReference>
<evidence type="ECO:0000256" key="1">
    <source>
        <dbReference type="ARBA" id="ARBA00004141"/>
    </source>
</evidence>
<feature type="transmembrane region" description="Helical" evidence="10">
    <location>
        <begin position="59"/>
        <end position="77"/>
    </location>
</feature>
<feature type="transmembrane region" description="Helical" evidence="10">
    <location>
        <begin position="291"/>
        <end position="307"/>
    </location>
</feature>
<accession>A0ABR0MRI9</accession>
<keyword evidence="6 10" id="KW-1133">Transmembrane helix</keyword>
<feature type="transmembrane region" description="Helical" evidence="10">
    <location>
        <begin position="116"/>
        <end position="138"/>
    </location>
</feature>
<keyword evidence="2" id="KW-0813">Transport</keyword>
<feature type="transmembrane region" description="Helical" evidence="10">
    <location>
        <begin position="184"/>
        <end position="204"/>
    </location>
</feature>
<feature type="transmembrane region" description="Helical" evidence="10">
    <location>
        <begin position="1206"/>
        <end position="1227"/>
    </location>
</feature>
<feature type="transmembrane region" description="Helical" evidence="10">
    <location>
        <begin position="1146"/>
        <end position="1170"/>
    </location>
</feature>
<feature type="transmembrane region" description="Helical" evidence="10">
    <location>
        <begin position="245"/>
        <end position="270"/>
    </location>
</feature>
<feature type="transmembrane region" description="Helical" evidence="10">
    <location>
        <begin position="867"/>
        <end position="889"/>
    </location>
</feature>
<feature type="transmembrane region" description="Helical" evidence="10">
    <location>
        <begin position="1067"/>
        <end position="1095"/>
    </location>
</feature>
<comment type="similarity">
    <text evidence="9">Belongs to the monovalent cation:proton antiporter 2 (CPA2) transporter (TC 2.A.37) family. CHX (TC 2.A.37.4) subfamily.</text>
</comment>
<comment type="caution">
    <text evidence="14">The sequence shown here is derived from an EMBL/GenBank/DDBJ whole genome shotgun (WGS) entry which is preliminary data.</text>
</comment>
<dbReference type="InterPro" id="IPR006153">
    <property type="entry name" value="Cation/H_exchanger_TM"/>
</dbReference>
<evidence type="ECO:0000313" key="15">
    <source>
        <dbReference type="Proteomes" id="UP001358586"/>
    </source>
</evidence>
<feature type="transmembrane region" description="Helical" evidence="10">
    <location>
        <begin position="834"/>
        <end position="855"/>
    </location>
</feature>
<feature type="transmembrane region" description="Helical" evidence="10">
    <location>
        <begin position="1176"/>
        <end position="1194"/>
    </location>
</feature>
<keyword evidence="15" id="KW-1185">Reference proteome</keyword>
<organism evidence="14 15">
    <name type="scientific">Gossypium arboreum</name>
    <name type="common">Tree cotton</name>
    <name type="synonym">Gossypium nanking</name>
    <dbReference type="NCBI Taxonomy" id="29729"/>
    <lineage>
        <taxon>Eukaryota</taxon>
        <taxon>Viridiplantae</taxon>
        <taxon>Streptophyta</taxon>
        <taxon>Embryophyta</taxon>
        <taxon>Tracheophyta</taxon>
        <taxon>Spermatophyta</taxon>
        <taxon>Magnoliopsida</taxon>
        <taxon>eudicotyledons</taxon>
        <taxon>Gunneridae</taxon>
        <taxon>Pentapetalae</taxon>
        <taxon>rosids</taxon>
        <taxon>malvids</taxon>
        <taxon>Malvales</taxon>
        <taxon>Malvaceae</taxon>
        <taxon>Malvoideae</taxon>
        <taxon>Gossypium</taxon>
    </lineage>
</organism>
<dbReference type="InterPro" id="IPR050794">
    <property type="entry name" value="CPA2_transporter"/>
</dbReference>
<evidence type="ECO:0000256" key="9">
    <source>
        <dbReference type="ARBA" id="ARBA00038341"/>
    </source>
</evidence>
<comment type="subcellular location">
    <subcellularLocation>
        <location evidence="1">Membrane</location>
        <topology evidence="1">Multi-pass membrane protein</topology>
    </subcellularLocation>
</comment>
<feature type="domain" description="Cation/H+ exchanger transmembrane" evidence="11">
    <location>
        <begin position="848"/>
        <end position="1228"/>
    </location>
</feature>
<evidence type="ECO:0000259" key="12">
    <source>
        <dbReference type="Pfam" id="PF23256"/>
    </source>
</evidence>
<evidence type="ECO:0000256" key="7">
    <source>
        <dbReference type="ARBA" id="ARBA00023065"/>
    </source>
</evidence>
<evidence type="ECO:0000259" key="13">
    <source>
        <dbReference type="Pfam" id="PF23259"/>
    </source>
</evidence>
<evidence type="ECO:0000256" key="2">
    <source>
        <dbReference type="ARBA" id="ARBA00022448"/>
    </source>
</evidence>
<evidence type="ECO:0000256" key="8">
    <source>
        <dbReference type="ARBA" id="ARBA00023136"/>
    </source>
</evidence>
<dbReference type="Proteomes" id="UP001358586">
    <property type="component" value="Chromosome 12"/>
</dbReference>
<feature type="domain" description="Cation/H(+) antiporter C-terminal" evidence="13">
    <location>
        <begin position="1427"/>
        <end position="1587"/>
    </location>
</feature>
<keyword evidence="7" id="KW-0406">Ion transport</keyword>
<dbReference type="InterPro" id="IPR038770">
    <property type="entry name" value="Na+/solute_symporter_sf"/>
</dbReference>
<feature type="transmembrane region" description="Helical" evidence="10">
    <location>
        <begin position="996"/>
        <end position="1021"/>
    </location>
</feature>
<keyword evidence="4 10" id="KW-0812">Transmembrane</keyword>
<sequence>MMEDGMIDVGDRPNIGVLGKYNIVDGLENKFNVCFVENRTHAATDWQAANPLMRCLPNFMLQLTFIIMFTRVFMIILKPIRQPRFVSEVLAGVVLGPSLLTREAWIATYVHPFEGALLLETMGSLGVTFYMFLVGLEMDLTPIRKMGKTASCVAIAGIILPGCVGMILYQLVRNERPDAPKEGGFFWAIALTVTSFSDLARILSKLKLMSTDLGKMAMTSAVLTDFVSWILLVATVAIVNGHGNFLRIIPTLIFMVICWFVIRPIIFWMIKRINAGREESSMEVQYNEKHVGFILTGVLFCGLVTELCGVHPMFGAFMFGLMIPSSEVGIKIMDKIEDFVVGILLPPVFLVAGLRTNVAFIAAGFRYSLVATVMVVASLIKILSTLLVCLYSKCSFRDSLALGVLMNTKGVIAIIVLHEGRNVKGFDQQTYTWMVIAMLIMTGLVGPVVSFTHKSARHLKHYHRMNLERSKPDTELRVLACLHSSRNLAGLINLLHLSNATRKSPIVVFAVYLVELTGRASAMLIFHDKSNMNDIAGCGNSSRERLEAEHIVHAFESLQNDNRAIAVYPLTAVSPFSTMHEDVRNFAIDKNVAVILLPYHKKPNGIGGWVDESLEHKKVSQHLLANAPCSIAILVDRGLTRHLPLDFEHDSLREIRVAMLFFEGADDREALAYARRMAGNPGVALTVVRFVPGKDMLETVKKMLDDDYINEFRFRTMHDQSIAYMEKPVNSGDELVSTIKSAYNDFDLYIVGRGYDTKSPLTSGLCDWNEFPEIGLIGDTLISVDSLTSASVLVMQQSAPKATPRPPLFTICYNESKPISNTFWQSTNPAMNKLPIFLTQLSLLIAITRVFMIILRPLRQPRFLSELLAGILLGPSVLGNLGWVANHITPFEASLFLETMANLGVTFYMFLVGLEMDITPLQKMGKTAFSVAIAGIIFPLIAGVGLHATILKHQTSVRAPEMGAYFWSIALSLTSFPDLARALSDHKLMYTDLGKTALTAAAVCDLSCWSLLVVAVCIISGRNELHIAIPVMVCMASLWFVLRPYIRKIAKKISQRSKDAPIPDNHIYFILSLVLLSGFITELCGAHSMFGAFMLGLMIPGGKLGASIKDKVEEFIMGILLPPTFLIIGARTNFVFIFADVSIGMVLLVILLASLAKIVSTLLVCLYFKFPMRDGLALGVLMNTKGVLALIVLNEGRNMQGFDQQTFTWIMAAIFLMTIITGPIVSWTHNSARHLRPYNHRNLERSKPDAPLRVLVCVHSTRNLPGLISLLQNSNATRNSPITVFAAHLVELTRASAMLIFHDKNKTVDTEINTTREKAEAEQIVSAFESFERDNPAAAVQPLTAVSPYATMHEDVNNFALDKFASIILIPFHKRPDGVGGWTDENIEHKQVNQNLLATSSCSIGLLVNRGLMGVSESQKDTQECHVAMFFIEGPNDREALAYAWRMAGNPRLILTLVRFVPGKDVSELSEGVEEDDHEIFTTTFEREKQKQLDDDYVNEFRFRTMHDQSIAYVEELVNSGDEIISTINTAYSDFNLYVVGRAHGKACPLTAGLSNWSDSPELGPLGEALVSLDFESPPSVLVVQQSALLSTGSSKHN</sequence>
<evidence type="ECO:0000256" key="4">
    <source>
        <dbReference type="ARBA" id="ARBA00022692"/>
    </source>
</evidence>
<keyword evidence="8 10" id="KW-0472">Membrane</keyword>
<feature type="transmembrane region" description="Helical" evidence="10">
    <location>
        <begin position="339"/>
        <end position="363"/>
    </location>
</feature>
<feature type="transmembrane region" description="Helical" evidence="10">
    <location>
        <begin position="430"/>
        <end position="451"/>
    </location>
</feature>
<dbReference type="InterPro" id="IPR057290">
    <property type="entry name" value="CHX17_C"/>
</dbReference>
<feature type="domain" description="Cation/H(+) antiporter central" evidence="12">
    <location>
        <begin position="506"/>
        <end position="640"/>
    </location>
</feature>
<feature type="transmembrane region" description="Helical" evidence="10">
    <location>
        <begin position="216"/>
        <end position="239"/>
    </location>
</feature>
<dbReference type="PANTHER" id="PTHR32468:SF173">
    <property type="entry name" value="CATION_H(+) ANTIPORTER 15-LIKE"/>
    <property type="match status" value="1"/>
</dbReference>
<feature type="transmembrane region" description="Helical" evidence="10">
    <location>
        <begin position="399"/>
        <end position="418"/>
    </location>
</feature>
<protein>
    <recommendedName>
        <fullName evidence="16">Cation/H(+) antiporter 15-like</fullName>
    </recommendedName>
</protein>
<reference evidence="14 15" key="1">
    <citation type="submission" date="2023-03" db="EMBL/GenBank/DDBJ databases">
        <title>WGS of Gossypium arboreum.</title>
        <authorList>
            <person name="Yu D."/>
        </authorList>
    </citation>
    <scope>NUCLEOTIDE SEQUENCE [LARGE SCALE GENOMIC DNA]</scope>
    <source>
        <tissue evidence="14">Leaf</tissue>
    </source>
</reference>
<feature type="transmembrane region" description="Helical" evidence="10">
    <location>
        <begin position="962"/>
        <end position="984"/>
    </location>
</feature>
<proteinExistence type="inferred from homology"/>
<evidence type="ECO:0000259" key="11">
    <source>
        <dbReference type="Pfam" id="PF00999"/>
    </source>
</evidence>
<feature type="transmembrane region" description="Helical" evidence="10">
    <location>
        <begin position="150"/>
        <end position="172"/>
    </location>
</feature>
<keyword evidence="5" id="KW-0630">Potassium</keyword>
<dbReference type="Gene3D" id="1.20.1530.20">
    <property type="match status" value="2"/>
</dbReference>
<gene>
    <name evidence="14" type="ORF">PVK06_043926</name>
</gene>
<feature type="transmembrane region" description="Helical" evidence="10">
    <location>
        <begin position="1027"/>
        <end position="1046"/>
    </location>
</feature>
<dbReference type="EMBL" id="JARKNE010000012">
    <property type="protein sequence ID" value="KAK5775970.1"/>
    <property type="molecule type" value="Genomic_DNA"/>
</dbReference>
<keyword evidence="3" id="KW-0633">Potassium transport</keyword>
<evidence type="ECO:0000256" key="3">
    <source>
        <dbReference type="ARBA" id="ARBA00022538"/>
    </source>
</evidence>
<dbReference type="Pfam" id="PF00999">
    <property type="entry name" value="Na_H_Exchanger"/>
    <property type="match status" value="2"/>
</dbReference>
<evidence type="ECO:0000313" key="14">
    <source>
        <dbReference type="EMBL" id="KAK5775970.1"/>
    </source>
</evidence>
<dbReference type="InterPro" id="IPR057291">
    <property type="entry name" value="CHX17_2nd"/>
</dbReference>
<evidence type="ECO:0000256" key="10">
    <source>
        <dbReference type="SAM" id="Phobius"/>
    </source>
</evidence>
<evidence type="ECO:0000256" key="6">
    <source>
        <dbReference type="ARBA" id="ARBA00022989"/>
    </source>
</evidence>
<feature type="transmembrane region" description="Helical" evidence="10">
    <location>
        <begin position="1115"/>
        <end position="1139"/>
    </location>
</feature>
<feature type="domain" description="Cation/H(+) antiporter C-terminal" evidence="13">
    <location>
        <begin position="656"/>
        <end position="799"/>
    </location>
</feature>
<evidence type="ECO:0008006" key="16">
    <source>
        <dbReference type="Google" id="ProtNLM"/>
    </source>
</evidence>